<evidence type="ECO:0000256" key="2">
    <source>
        <dbReference type="SAM" id="MobiDB-lite"/>
    </source>
</evidence>
<gene>
    <name evidence="5" type="primary">LOC123398061</name>
</gene>
<dbReference type="Gramene" id="HORVU.MOREX.r2.5HG0400360.1">
    <property type="protein sequence ID" value="HORVU.MOREX.r2.5HG0400360.1"/>
    <property type="gene ID" value="HORVU.MOREX.r2.5HG0400360"/>
</dbReference>
<dbReference type="GeneID" id="123398061"/>
<keyword evidence="1" id="KW-0175">Coiled coil</keyword>
<reference evidence="6" key="1">
    <citation type="journal article" date="2012" name="Nature">
        <title>A physical, genetic and functional sequence assembly of the barley genome.</title>
        <authorList>
            <consortium name="The International Barley Genome Sequencing Consortium"/>
            <person name="Mayer K.F."/>
            <person name="Waugh R."/>
            <person name="Brown J.W."/>
            <person name="Schulman A."/>
            <person name="Langridge P."/>
            <person name="Platzer M."/>
            <person name="Fincher G.B."/>
            <person name="Muehlbauer G.J."/>
            <person name="Sato K."/>
            <person name="Close T.J."/>
            <person name="Wise R.P."/>
            <person name="Stein N."/>
        </authorList>
    </citation>
    <scope>NUCLEOTIDE SEQUENCE [LARGE SCALE GENOMIC DNA]</scope>
    <source>
        <strain evidence="6">cv. Morex</strain>
    </source>
</reference>
<dbReference type="RefSeq" id="XP_044948507.1">
    <property type="nucleotide sequence ID" value="XM_045092572.1"/>
</dbReference>
<feature type="region of interest" description="Disordered" evidence="2">
    <location>
        <begin position="139"/>
        <end position="160"/>
    </location>
</feature>
<feature type="domain" description="U1-type" evidence="4">
    <location>
        <begin position="511"/>
        <end position="545"/>
    </location>
</feature>
<feature type="domain" description="C2H2-type" evidence="3">
    <location>
        <begin position="701"/>
        <end position="725"/>
    </location>
</feature>
<dbReference type="KEGG" id="hvg:123398061"/>
<evidence type="ECO:0000259" key="4">
    <source>
        <dbReference type="SMART" id="SM00451"/>
    </source>
</evidence>
<dbReference type="PANTHER" id="PTHR47487">
    <property type="entry name" value="OS06G0651300 PROTEIN-RELATED"/>
    <property type="match status" value="1"/>
</dbReference>
<dbReference type="OrthoDB" id="434647at2759"/>
<dbReference type="GO" id="GO:0003676">
    <property type="term" value="F:nucleic acid binding"/>
    <property type="evidence" value="ECO:0007669"/>
    <property type="project" value="InterPro"/>
</dbReference>
<dbReference type="InterPro" id="IPR036236">
    <property type="entry name" value="Znf_C2H2_sf"/>
</dbReference>
<dbReference type="InterPro" id="IPR003604">
    <property type="entry name" value="Matrin/U1-like-C_Znf_C2H2"/>
</dbReference>
<feature type="domain" description="U1-type" evidence="4">
    <location>
        <begin position="780"/>
        <end position="814"/>
    </location>
</feature>
<feature type="domain" description="C2H2-type" evidence="3">
    <location>
        <begin position="595"/>
        <end position="619"/>
    </location>
</feature>
<reference evidence="5" key="2">
    <citation type="submission" date="2020-10" db="EMBL/GenBank/DDBJ databases">
        <authorList>
            <person name="Scholz U."/>
            <person name="Mascher M."/>
            <person name="Fiebig A."/>
        </authorList>
    </citation>
    <scope>NUCLEOTIDE SEQUENCE [LARGE SCALE GENOMIC DNA]</scope>
    <source>
        <strain evidence="5">cv. Morex</strain>
    </source>
</reference>
<feature type="domain" description="C2H2-type" evidence="3">
    <location>
        <begin position="342"/>
        <end position="366"/>
    </location>
</feature>
<feature type="domain" description="C2H2-type" evidence="3">
    <location>
        <begin position="971"/>
        <end position="992"/>
    </location>
</feature>
<feature type="domain" description="U1-type" evidence="4">
    <location>
        <begin position="231"/>
        <end position="266"/>
    </location>
</feature>
<proteinExistence type="predicted"/>
<feature type="domain" description="C2H2-type" evidence="3">
    <location>
        <begin position="192"/>
        <end position="213"/>
    </location>
</feature>
<feature type="domain" description="C2H2-type" evidence="3">
    <location>
        <begin position="889"/>
        <end position="913"/>
    </location>
</feature>
<feature type="domain" description="U1-type" evidence="4">
    <location>
        <begin position="191"/>
        <end position="220"/>
    </location>
</feature>
<dbReference type="AlphaFoldDB" id="A0A8I7BEL3"/>
<feature type="domain" description="U1-type" evidence="4">
    <location>
        <begin position="339"/>
        <end position="373"/>
    </location>
</feature>
<feature type="region of interest" description="Disordered" evidence="2">
    <location>
        <begin position="1"/>
        <end position="21"/>
    </location>
</feature>
<feature type="domain" description="U1-type" evidence="4">
    <location>
        <begin position="886"/>
        <end position="920"/>
    </location>
</feature>
<dbReference type="InterPro" id="IPR013087">
    <property type="entry name" value="Znf_C2H2_type"/>
</dbReference>
<feature type="compositionally biased region" description="Basic and acidic residues" evidence="2">
    <location>
        <begin position="139"/>
        <end position="148"/>
    </location>
</feature>
<dbReference type="PANTHER" id="PTHR47487:SF9">
    <property type="entry name" value="OS09G0421700 PROTEIN"/>
    <property type="match status" value="1"/>
</dbReference>
<evidence type="ECO:0000313" key="5">
    <source>
        <dbReference type="EnsemblPlants" id="HORVU.MOREX.r3.5HG0482950.1"/>
    </source>
</evidence>
<dbReference type="Pfam" id="PF12874">
    <property type="entry name" value="zf-met"/>
    <property type="match status" value="5"/>
</dbReference>
<feature type="compositionally biased region" description="Basic and acidic residues" evidence="2">
    <location>
        <begin position="1"/>
        <end position="16"/>
    </location>
</feature>
<name>A0A8I7BEL3_HORVV</name>
<keyword evidence="6" id="KW-1185">Reference proteome</keyword>
<evidence type="ECO:0008006" key="7">
    <source>
        <dbReference type="Google" id="ProtNLM"/>
    </source>
</evidence>
<reference evidence="5" key="3">
    <citation type="submission" date="2022-01" db="UniProtKB">
        <authorList>
            <consortium name="EnsemblPlants"/>
        </authorList>
    </citation>
    <scope>IDENTIFICATION</scope>
    <source>
        <strain evidence="5">subsp. vulgare</strain>
    </source>
</reference>
<dbReference type="SUPFAM" id="SSF57667">
    <property type="entry name" value="beta-beta-alpha zinc fingers"/>
    <property type="match status" value="7"/>
</dbReference>
<dbReference type="Gramene" id="HORVU.MOREX.r3.5HG0482950.1">
    <property type="protein sequence ID" value="HORVU.MOREX.r3.5HG0482950.1"/>
    <property type="gene ID" value="HORVU.MOREX.r3.5HG0482950"/>
</dbReference>
<dbReference type="SMART" id="SM00451">
    <property type="entry name" value="ZnF_U1"/>
    <property type="match status" value="8"/>
</dbReference>
<dbReference type="SMART" id="SM00355">
    <property type="entry name" value="ZnF_C2H2"/>
    <property type="match status" value="9"/>
</dbReference>
<sequence length="993" mass="112104">MEFARRGPATDDHRCPDPPPHGDAMLVMRDALLWQLQKDRLRQEIIMAELAKIECAMALRSVSGHHSTPMPRDSMPPHRGPVFGWENYADVGEENDVKLPNNCGRKSAEPRFWNPVTEDRAEKCWNPCKCRVNSGEHNPAFDEPKLQDPSENVPPNKASPAEKWELTGITIPVKKPKPPMSPRKRKKPPVRWSCPVCQVEANSAQKHCAGKKHQSNIATLESSIKAIGYQKPPLAGCSICQVMCGTESDLEIHLKGKRHLKKIQALFEESNNKEINSESLKANLNKDSRPLHVEKMNRDLDSENHLRDERHQLNVRTLCETINQEGNSPPEISKDQTPSSEWDCAMCQVKCISKAHFENHCTSRKHQQRTQVILSEGAITKTSRTHVILSECNVMKMGNLHMEASCKEGSNNYMTKNVASQEAKLHESNVPGHAEKPSSVQSCNICQGICNCASDFDMPQHVEERSCKLNWESYPRLRDESLQLMDDRAVCEKNNQDKSDLQEISKDQTPSSEWDCATCQAKCNFEPQIEHHCKSGKHQRKIDATLHESDIAEVSSLIAAPCKEGNNSNTYIAPREAKSDESNVSQHAEKPPSVWCCSDCQVICGRKPDFEVHLKCERHLKKIGALLKESKNMAISESRKANLYTDSTPQHVEKMNCGLELENNLRDEGHQLNVRPPCKENNQMINNPPHIVNDQEPPLETDCAVCQEKCNAESQIEHHCESRRHQQKTDVILRECDIVTVNSLHIPASCKEGDNNSTGIIPQEAKSDENNVQQHAEKPPPAWECSDCQVTCNRESDFVFHLNGKRHLKKFRALLKESQNRAMNSESQTANLNQDSEPQHVQKTNCEINWESYLRRDEKHQLNVQALGEGINQDKESPAKKDQIPSSEWDCTMCQAKCNSKAQLEHHCTGRKHQQKIQVVLGEGDIAKVGSLHLEVPCKEGSNNDMASQVAKSNEKNVPRHREKPPLVGSSICQVICGRESDLEIHLKGKRHF</sequence>
<organism evidence="5 6">
    <name type="scientific">Hordeum vulgare subsp. vulgare</name>
    <name type="common">Domesticated barley</name>
    <dbReference type="NCBI Taxonomy" id="112509"/>
    <lineage>
        <taxon>Eukaryota</taxon>
        <taxon>Viridiplantae</taxon>
        <taxon>Streptophyta</taxon>
        <taxon>Embryophyta</taxon>
        <taxon>Tracheophyta</taxon>
        <taxon>Spermatophyta</taxon>
        <taxon>Magnoliopsida</taxon>
        <taxon>Liliopsida</taxon>
        <taxon>Poales</taxon>
        <taxon>Poaceae</taxon>
        <taxon>BOP clade</taxon>
        <taxon>Pooideae</taxon>
        <taxon>Triticodae</taxon>
        <taxon>Triticeae</taxon>
        <taxon>Hordeinae</taxon>
        <taxon>Hordeum</taxon>
    </lineage>
</organism>
<dbReference type="GO" id="GO:0008270">
    <property type="term" value="F:zinc ion binding"/>
    <property type="evidence" value="ECO:0007669"/>
    <property type="project" value="InterPro"/>
</dbReference>
<dbReference type="Proteomes" id="UP000011116">
    <property type="component" value="Chromosome 5H"/>
</dbReference>
<feature type="domain" description="C2H2-type" evidence="3">
    <location>
        <begin position="514"/>
        <end position="538"/>
    </location>
</feature>
<feature type="compositionally biased region" description="Polar residues" evidence="2">
    <location>
        <begin position="943"/>
        <end position="952"/>
    </location>
</feature>
<feature type="domain" description="U1-type" evidence="4">
    <location>
        <begin position="592"/>
        <end position="626"/>
    </location>
</feature>
<feature type="domain" description="C2H2-type" evidence="3">
    <location>
        <begin position="783"/>
        <end position="807"/>
    </location>
</feature>
<dbReference type="Gene3D" id="3.30.160.60">
    <property type="entry name" value="Classic Zinc Finger"/>
    <property type="match status" value="6"/>
</dbReference>
<protein>
    <recommendedName>
        <fullName evidence="7">C2H2-type domain-containing protein</fullName>
    </recommendedName>
</protein>
<evidence type="ECO:0000256" key="1">
    <source>
        <dbReference type="SAM" id="Coils"/>
    </source>
</evidence>
<feature type="coiled-coil region" evidence="1">
    <location>
        <begin position="808"/>
        <end position="835"/>
    </location>
</feature>
<feature type="domain" description="C2H2-type" evidence="3">
    <location>
        <begin position="235"/>
        <end position="259"/>
    </location>
</feature>
<feature type="region of interest" description="Disordered" evidence="2">
    <location>
        <begin position="943"/>
        <end position="964"/>
    </location>
</feature>
<dbReference type="EnsemblPlants" id="HORVU.MOREX.r3.5HG0482950.1">
    <property type="protein sequence ID" value="HORVU.MOREX.r3.5HG0482950.1"/>
    <property type="gene ID" value="HORVU.MOREX.r3.5HG0482950"/>
</dbReference>
<accession>A0A8I7BEL3</accession>
<feature type="domain" description="U1-type" evidence="4">
    <location>
        <begin position="703"/>
        <end position="732"/>
    </location>
</feature>
<evidence type="ECO:0000259" key="3">
    <source>
        <dbReference type="SMART" id="SM00355"/>
    </source>
</evidence>
<evidence type="ECO:0000313" key="6">
    <source>
        <dbReference type="Proteomes" id="UP000011116"/>
    </source>
</evidence>